<accession>A0A673TN91</accession>
<protein>
    <recommendedName>
        <fullName evidence="10">Sushi domain-containing protein</fullName>
    </recommendedName>
</protein>
<keyword evidence="3 9" id="KW-0768">Sushi</keyword>
<dbReference type="FunFam" id="2.10.70.10:FF:000044">
    <property type="entry name" value="Complement component receptor type 1"/>
    <property type="match status" value="2"/>
</dbReference>
<dbReference type="PROSITE" id="PS50923">
    <property type="entry name" value="SUSHI"/>
    <property type="match status" value="8"/>
</dbReference>
<dbReference type="InterPro" id="IPR000436">
    <property type="entry name" value="Sushi_SCR_CCP_dom"/>
</dbReference>
<feature type="domain" description="Sushi" evidence="10">
    <location>
        <begin position="324"/>
        <end position="386"/>
    </location>
</feature>
<dbReference type="GO" id="GO:0016020">
    <property type="term" value="C:membrane"/>
    <property type="evidence" value="ECO:0007669"/>
    <property type="project" value="UniProtKB-SubCell"/>
</dbReference>
<dbReference type="InterPro" id="IPR050350">
    <property type="entry name" value="Compl-Cell_Adhes-Reg"/>
</dbReference>
<dbReference type="AlphaFoldDB" id="A0A673TN91"/>
<proteinExistence type="inferred from homology"/>
<sequence>MSLWSWFPGQCKTPEWLPFATLVKKEDKSEFPIGTSLKYVCRPGYYRREFQIVCQENSTWSSAENKCERKSCGPPPEPQNGKTIVNGDIKFGFTVNYACNEGYRLIGQPTNLCVISGNTVIWENDPPFCERIACEPPPSIANGKFYSNNREYFPYGVVVKYRCNTVQRWEEPFELVGQQSIYCTSNDNRIGTWSGPPPQCIIPNKCTPPEIENAVRVSEQKSLYSLDEIVMFRCEAGFDMKGPPSVKCQPQNRWGPELPSCLKLCKPPPKIPHGKPSPSDKDSFSSGQEVVYSCEPGYDLRGATTLRCTPQGDWSPAAPTCAAKSCADFRDQLPNGRVLFPLNFQLGTKVSFICDEGFRLKGDSASYCILVGTQSRWNNSVPVCEQIFCPNPPSILNGNHNGPSQGGVPYGKEVTYMCDPRSARGMTFNLVGKSTIHCTNDSAGNGMWSGSCKAPEEFPFATLTTQTDASEFPVGTSLTYKCSPGYFEKTFSITCLESLVWTSAQDPCRRQSCGTPPEPFNGMVHISTDTKFGSTSTIPGKRVPEQQWCL</sequence>
<dbReference type="FunFam" id="2.10.70.10:FF:000038">
    <property type="entry name" value="Complement component receptor type 1"/>
    <property type="match status" value="1"/>
</dbReference>
<dbReference type="OMA" id="QQIFCPN"/>
<evidence type="ECO:0000256" key="1">
    <source>
        <dbReference type="ARBA" id="ARBA00004370"/>
    </source>
</evidence>
<dbReference type="Proteomes" id="UP000472268">
    <property type="component" value="Chromosome 3"/>
</dbReference>
<comment type="similarity">
    <text evidence="2">Belongs to the receptors of complement activation (RCA) family.</text>
</comment>
<comment type="subcellular location">
    <subcellularLocation>
        <location evidence="1">Membrane</location>
    </subcellularLocation>
</comment>
<feature type="domain" description="Sushi" evidence="10">
    <location>
        <begin position="263"/>
        <end position="323"/>
    </location>
</feature>
<evidence type="ECO:0000313" key="12">
    <source>
        <dbReference type="Proteomes" id="UP000472268"/>
    </source>
</evidence>
<keyword evidence="8" id="KW-0325">Glycoprotein</keyword>
<evidence type="ECO:0000256" key="3">
    <source>
        <dbReference type="ARBA" id="ARBA00022659"/>
    </source>
</evidence>
<keyword evidence="12" id="KW-1185">Reference proteome</keyword>
<feature type="disulfide bond" evidence="9">
    <location>
        <begin position="234"/>
        <end position="261"/>
    </location>
</feature>
<dbReference type="PANTHER" id="PTHR19325">
    <property type="entry name" value="COMPLEMENT COMPONENT-RELATED SUSHI DOMAIN-CONTAINING"/>
    <property type="match status" value="1"/>
</dbReference>
<name>A0A673TN91_SURSU</name>
<feature type="disulfide bond" evidence="9">
    <location>
        <begin position="265"/>
        <end position="308"/>
    </location>
</feature>
<feature type="disulfide bond" evidence="9">
    <location>
        <begin position="11"/>
        <end position="54"/>
    </location>
</feature>
<dbReference type="FunFam" id="2.10.70.10:FF:000033">
    <property type="entry name" value="Complement receptor type 1"/>
    <property type="match status" value="1"/>
</dbReference>
<dbReference type="Ensembl" id="ENSSSUT00005011989.1">
    <property type="protein sequence ID" value="ENSSSUP00005010449.1"/>
    <property type="gene ID" value="ENSSSUG00005006691.1"/>
</dbReference>
<dbReference type="Gene3D" id="2.10.70.10">
    <property type="entry name" value="Complement Module, domain 1"/>
    <property type="match status" value="8"/>
</dbReference>
<dbReference type="SMART" id="SM00032">
    <property type="entry name" value="CCP"/>
    <property type="match status" value="8"/>
</dbReference>
<keyword evidence="6" id="KW-0472">Membrane</keyword>
<evidence type="ECO:0000256" key="2">
    <source>
        <dbReference type="ARBA" id="ARBA00010908"/>
    </source>
</evidence>
<evidence type="ECO:0000256" key="5">
    <source>
        <dbReference type="ARBA" id="ARBA00022737"/>
    </source>
</evidence>
<dbReference type="PANTHER" id="PTHR19325:SF545">
    <property type="entry name" value="COMPLEMENT RECEPTOR TYPE 1"/>
    <property type="match status" value="1"/>
</dbReference>
<feature type="domain" description="Sushi" evidence="10">
    <location>
        <begin position="132"/>
        <end position="202"/>
    </location>
</feature>
<reference evidence="11" key="2">
    <citation type="submission" date="2025-08" db="UniProtKB">
        <authorList>
            <consortium name="Ensembl"/>
        </authorList>
    </citation>
    <scope>IDENTIFICATION</scope>
</reference>
<evidence type="ECO:0000256" key="4">
    <source>
        <dbReference type="ARBA" id="ARBA00022729"/>
    </source>
</evidence>
<evidence type="ECO:0000259" key="10">
    <source>
        <dbReference type="PROSITE" id="PS50923"/>
    </source>
</evidence>
<feature type="domain" description="Sushi" evidence="10">
    <location>
        <begin position="387"/>
        <end position="449"/>
    </location>
</feature>
<evidence type="ECO:0000256" key="7">
    <source>
        <dbReference type="ARBA" id="ARBA00023157"/>
    </source>
</evidence>
<dbReference type="GO" id="GO:0030449">
    <property type="term" value="P:regulation of complement activation"/>
    <property type="evidence" value="ECO:0007669"/>
    <property type="project" value="UniProtKB-ARBA"/>
</dbReference>
<feature type="domain" description="Sushi" evidence="10">
    <location>
        <begin position="70"/>
        <end position="131"/>
    </location>
</feature>
<evidence type="ECO:0000256" key="8">
    <source>
        <dbReference type="ARBA" id="ARBA00023180"/>
    </source>
</evidence>
<feature type="domain" description="Sushi" evidence="10">
    <location>
        <begin position="9"/>
        <end position="69"/>
    </location>
</feature>
<organism evidence="11 12">
    <name type="scientific">Suricata suricatta</name>
    <name type="common">Meerkat</name>
    <dbReference type="NCBI Taxonomy" id="37032"/>
    <lineage>
        <taxon>Eukaryota</taxon>
        <taxon>Metazoa</taxon>
        <taxon>Chordata</taxon>
        <taxon>Craniata</taxon>
        <taxon>Vertebrata</taxon>
        <taxon>Euteleostomi</taxon>
        <taxon>Mammalia</taxon>
        <taxon>Eutheria</taxon>
        <taxon>Laurasiatheria</taxon>
        <taxon>Carnivora</taxon>
        <taxon>Feliformia</taxon>
        <taxon>Herpestidae</taxon>
        <taxon>Suricata</taxon>
    </lineage>
</organism>
<reference evidence="11 12" key="1">
    <citation type="submission" date="2019-05" db="EMBL/GenBank/DDBJ databases">
        <title>A Chromosome-scale Meerkat (S. suricatta) Genome Assembly.</title>
        <authorList>
            <person name="Dudchenko O."/>
            <person name="Lieberman Aiden E."/>
            <person name="Tung J."/>
            <person name="Barreiro L.B."/>
            <person name="Clutton-Brock T.H."/>
        </authorList>
    </citation>
    <scope>NUCLEOTIDE SEQUENCE [LARGE SCALE GENOMIC DNA]</scope>
</reference>
<feature type="domain" description="Sushi" evidence="10">
    <location>
        <begin position="450"/>
        <end position="510"/>
    </location>
</feature>
<feature type="disulfide bond" evidence="9">
    <location>
        <begin position="452"/>
        <end position="495"/>
    </location>
</feature>
<keyword evidence="7 9" id="KW-1015">Disulfide bond</keyword>
<comment type="caution">
    <text evidence="9">Lacks conserved residue(s) required for the propagation of feature annotation.</text>
</comment>
<dbReference type="InterPro" id="IPR035976">
    <property type="entry name" value="Sushi/SCR/CCP_sf"/>
</dbReference>
<dbReference type="SUPFAM" id="SSF57535">
    <property type="entry name" value="Complement control module/SCR domain"/>
    <property type="match status" value="8"/>
</dbReference>
<dbReference type="Pfam" id="PF00084">
    <property type="entry name" value="Sushi"/>
    <property type="match status" value="8"/>
</dbReference>
<keyword evidence="5" id="KW-0677">Repeat</keyword>
<feature type="disulfide bond" evidence="9">
    <location>
        <begin position="294"/>
        <end position="321"/>
    </location>
</feature>
<evidence type="ECO:0000256" key="6">
    <source>
        <dbReference type="ARBA" id="ARBA00023136"/>
    </source>
</evidence>
<evidence type="ECO:0000313" key="11">
    <source>
        <dbReference type="Ensembl" id="ENSSSUP00005010449.1"/>
    </source>
</evidence>
<reference evidence="11" key="3">
    <citation type="submission" date="2025-09" db="UniProtKB">
        <authorList>
            <consortium name="Ensembl"/>
        </authorList>
    </citation>
    <scope>IDENTIFICATION</scope>
</reference>
<keyword evidence="4" id="KW-0732">Signal</keyword>
<dbReference type="CDD" id="cd00033">
    <property type="entry name" value="CCP"/>
    <property type="match status" value="8"/>
</dbReference>
<feature type="domain" description="Sushi" evidence="10">
    <location>
        <begin position="204"/>
        <end position="261"/>
    </location>
</feature>
<evidence type="ECO:0000256" key="9">
    <source>
        <dbReference type="PROSITE-ProRule" id="PRU00302"/>
    </source>
</evidence>
<dbReference type="FunFam" id="2.10.70.10:FF:000014">
    <property type="entry name" value="Membrane cofactor protein"/>
    <property type="match status" value="2"/>
</dbReference>